<comment type="caution">
    <text evidence="1">The sequence shown here is derived from an EMBL/GenBank/DDBJ whole genome shotgun (WGS) entry which is preliminary data.</text>
</comment>
<organism evidence="1 2">
    <name type="scientific">Dactylellina haptotyla (strain CBS 200.50)</name>
    <name type="common">Nematode-trapping fungus</name>
    <name type="synonym">Monacrosporium haptotylum</name>
    <dbReference type="NCBI Taxonomy" id="1284197"/>
    <lineage>
        <taxon>Eukaryota</taxon>
        <taxon>Fungi</taxon>
        <taxon>Dikarya</taxon>
        <taxon>Ascomycota</taxon>
        <taxon>Pezizomycotina</taxon>
        <taxon>Orbiliomycetes</taxon>
        <taxon>Orbiliales</taxon>
        <taxon>Orbiliaceae</taxon>
        <taxon>Dactylellina</taxon>
    </lineage>
</organism>
<reference evidence="1 2" key="1">
    <citation type="journal article" date="2013" name="PLoS Genet.">
        <title>Genomic mechanisms accounting for the adaptation to parasitism in nematode-trapping fungi.</title>
        <authorList>
            <person name="Meerupati T."/>
            <person name="Andersson K.M."/>
            <person name="Friman E."/>
            <person name="Kumar D."/>
            <person name="Tunlid A."/>
            <person name="Ahren D."/>
        </authorList>
    </citation>
    <scope>NUCLEOTIDE SEQUENCE [LARGE SCALE GENOMIC DNA]</scope>
    <source>
        <strain evidence="1 2">CBS 200.50</strain>
    </source>
</reference>
<dbReference type="OrthoDB" id="5345494at2759"/>
<proteinExistence type="predicted"/>
<dbReference type="AlphaFoldDB" id="S8C682"/>
<dbReference type="Proteomes" id="UP000015100">
    <property type="component" value="Unassembled WGS sequence"/>
</dbReference>
<name>S8C682_DACHA</name>
<reference evidence="2" key="2">
    <citation type="submission" date="2013-04" db="EMBL/GenBank/DDBJ databases">
        <title>Genomic mechanisms accounting for the adaptation to parasitism in nematode-trapping fungi.</title>
        <authorList>
            <person name="Ahren D.G."/>
        </authorList>
    </citation>
    <scope>NUCLEOTIDE SEQUENCE [LARGE SCALE GENOMIC DNA]</scope>
    <source>
        <strain evidence="2">CBS 200.50</strain>
    </source>
</reference>
<gene>
    <name evidence="1" type="ORF">H072_2733</name>
</gene>
<keyword evidence="2" id="KW-1185">Reference proteome</keyword>
<sequence length="403" mass="45011">MAGTTHFPLLEFLSNDYLLMQTTPYFLPHETLNLGLCSKQFYDLLFHTSGVFRHVDISLNSVVPVNQIRQPVSLRRNYIDILFSPLLGKHTQTLVLDGLPMNFDNLNKLLLSPHQRISILSVRDCPLNQPVFMQTLHFLVRPGSTSPLKGVYFFGKSNGKARSKNMWQRTRSGEIEFIEGWAETVLACEGKIVFDVGLCYGSKHMNFQPLEDGSTISAAADIELGSTPVSVESGFSSFAWSANDSEQSSVTSSSISEDSWNLPQAAPKLAMKKIEGCCEGCKMPPVGCSSKLYAPVPVLTSDIRIACRPRLGEKEETHMCEECTKNRLCECCGKWWCENCYDSDMARACGINKGGVLLDCYDCGRTCYDCKKDTLRRCKKCSNTFCSIHDAGGSDLYCDWCYK</sequence>
<dbReference type="eggNOG" id="ENOG502QQ04">
    <property type="taxonomic scope" value="Eukaryota"/>
</dbReference>
<evidence type="ECO:0000313" key="2">
    <source>
        <dbReference type="Proteomes" id="UP000015100"/>
    </source>
</evidence>
<accession>S8C682</accession>
<dbReference type="OMA" id="CGKWWCE"/>
<evidence type="ECO:0000313" key="1">
    <source>
        <dbReference type="EMBL" id="EPS43227.1"/>
    </source>
</evidence>
<dbReference type="STRING" id="1284197.S8C682"/>
<dbReference type="EMBL" id="AQGS01000083">
    <property type="protein sequence ID" value="EPS43227.1"/>
    <property type="molecule type" value="Genomic_DNA"/>
</dbReference>
<dbReference type="HOGENOM" id="CLU_037759_0_0_1"/>
<protein>
    <submittedName>
        <fullName evidence="1">Uncharacterized protein</fullName>
    </submittedName>
</protein>